<feature type="region of interest" description="Disordered" evidence="1">
    <location>
        <begin position="60"/>
        <end position="125"/>
    </location>
</feature>
<evidence type="ECO:0000256" key="1">
    <source>
        <dbReference type="SAM" id="MobiDB-lite"/>
    </source>
</evidence>
<dbReference type="AlphaFoldDB" id="S8EJ20"/>
<evidence type="ECO:0000313" key="2">
    <source>
        <dbReference type="EMBL" id="EPT03284.1"/>
    </source>
</evidence>
<accession>S8EJ20</accession>
<sequence length="159" mass="17499">MHSCSFRRRQHRRARTPAQSATGGLYKAFTVVSSPLFLPPHCVLLRTLLDHFEMMEPLCDDLPPPATASMPSRPASPTPWPKTRTPAVGAPTLKRPEPRNADARNSSAVRPRRQQHKDRPNVRGNHTASMLAHLGGDVRSPADVVQGLLAQHDRAKAAN</sequence>
<evidence type="ECO:0000313" key="3">
    <source>
        <dbReference type="Proteomes" id="UP000015241"/>
    </source>
</evidence>
<proteinExistence type="predicted"/>
<dbReference type="HOGENOM" id="CLU_1660790_0_0_1"/>
<reference evidence="2 3" key="1">
    <citation type="journal article" date="2012" name="Science">
        <title>The Paleozoic origin of enzymatic lignin decomposition reconstructed from 31 fungal genomes.</title>
        <authorList>
            <person name="Floudas D."/>
            <person name="Binder M."/>
            <person name="Riley R."/>
            <person name="Barry K."/>
            <person name="Blanchette R.A."/>
            <person name="Henrissat B."/>
            <person name="Martinez A.T."/>
            <person name="Otillar R."/>
            <person name="Spatafora J.W."/>
            <person name="Yadav J.S."/>
            <person name="Aerts A."/>
            <person name="Benoit I."/>
            <person name="Boyd A."/>
            <person name="Carlson A."/>
            <person name="Copeland A."/>
            <person name="Coutinho P.M."/>
            <person name="de Vries R.P."/>
            <person name="Ferreira P."/>
            <person name="Findley K."/>
            <person name="Foster B."/>
            <person name="Gaskell J."/>
            <person name="Glotzer D."/>
            <person name="Gorecki P."/>
            <person name="Heitman J."/>
            <person name="Hesse C."/>
            <person name="Hori C."/>
            <person name="Igarashi K."/>
            <person name="Jurgens J.A."/>
            <person name="Kallen N."/>
            <person name="Kersten P."/>
            <person name="Kohler A."/>
            <person name="Kuees U."/>
            <person name="Kumar T.K.A."/>
            <person name="Kuo A."/>
            <person name="LaButti K."/>
            <person name="Larrondo L.F."/>
            <person name="Lindquist E."/>
            <person name="Ling A."/>
            <person name="Lombard V."/>
            <person name="Lucas S."/>
            <person name="Lundell T."/>
            <person name="Martin R."/>
            <person name="McLaughlin D.J."/>
            <person name="Morgenstern I."/>
            <person name="Morin E."/>
            <person name="Murat C."/>
            <person name="Nagy L.G."/>
            <person name="Nolan M."/>
            <person name="Ohm R.A."/>
            <person name="Patyshakuliyeva A."/>
            <person name="Rokas A."/>
            <person name="Ruiz-Duenas F.J."/>
            <person name="Sabat G."/>
            <person name="Salamov A."/>
            <person name="Samejima M."/>
            <person name="Schmutz J."/>
            <person name="Slot J.C."/>
            <person name="St John F."/>
            <person name="Stenlid J."/>
            <person name="Sun H."/>
            <person name="Sun S."/>
            <person name="Syed K."/>
            <person name="Tsang A."/>
            <person name="Wiebenga A."/>
            <person name="Young D."/>
            <person name="Pisabarro A."/>
            <person name="Eastwood D.C."/>
            <person name="Martin F."/>
            <person name="Cullen D."/>
            <person name="Grigoriev I.V."/>
            <person name="Hibbett D.S."/>
        </authorList>
    </citation>
    <scope>NUCLEOTIDE SEQUENCE</scope>
    <source>
        <strain evidence="3">FP-58527</strain>
    </source>
</reference>
<name>S8EJ20_FOMSC</name>
<gene>
    <name evidence="2" type="ORF">FOMPIDRAFT_90921</name>
</gene>
<dbReference type="EMBL" id="KE504131">
    <property type="protein sequence ID" value="EPT03284.1"/>
    <property type="molecule type" value="Genomic_DNA"/>
</dbReference>
<dbReference type="InParanoid" id="S8EJ20"/>
<feature type="region of interest" description="Disordered" evidence="1">
    <location>
        <begin position="1"/>
        <end position="20"/>
    </location>
</feature>
<feature type="compositionally biased region" description="Basic residues" evidence="1">
    <location>
        <begin position="1"/>
        <end position="15"/>
    </location>
</feature>
<protein>
    <submittedName>
        <fullName evidence="2">Uncharacterized protein</fullName>
    </submittedName>
</protein>
<organism evidence="2 3">
    <name type="scientific">Fomitopsis schrenkii</name>
    <name type="common">Brown rot fungus</name>
    <dbReference type="NCBI Taxonomy" id="2126942"/>
    <lineage>
        <taxon>Eukaryota</taxon>
        <taxon>Fungi</taxon>
        <taxon>Dikarya</taxon>
        <taxon>Basidiomycota</taxon>
        <taxon>Agaricomycotina</taxon>
        <taxon>Agaricomycetes</taxon>
        <taxon>Polyporales</taxon>
        <taxon>Fomitopsis</taxon>
    </lineage>
</organism>
<keyword evidence="3" id="KW-1185">Reference proteome</keyword>
<dbReference type="Proteomes" id="UP000015241">
    <property type="component" value="Unassembled WGS sequence"/>
</dbReference>